<organism evidence="2 3">
    <name type="scientific">Elizabethkingia argenteiflava</name>
    <dbReference type="NCBI Taxonomy" id="2681556"/>
    <lineage>
        <taxon>Bacteria</taxon>
        <taxon>Pseudomonadati</taxon>
        <taxon>Bacteroidota</taxon>
        <taxon>Flavobacteriia</taxon>
        <taxon>Flavobacteriales</taxon>
        <taxon>Weeksellaceae</taxon>
        <taxon>Elizabethkingia</taxon>
    </lineage>
</organism>
<name>A0A845PUZ4_9FLAO</name>
<keyword evidence="3" id="KW-1185">Reference proteome</keyword>
<dbReference type="AlphaFoldDB" id="A0A845PUZ4"/>
<dbReference type="InterPro" id="IPR052519">
    <property type="entry name" value="Euk-type_GlcNAc_Kinase"/>
</dbReference>
<accession>A0A845PUZ4</accession>
<sequence>MIAIVDGGSTKCDWVILKASGEEILRTVTTGFNPNNTAAHLIPIEINKNKELGAIREEIKHLFFYGSGCGLEENCQIVQKHLQQVFQKAQILVKEDLIGAAYAAYRGKPTMVCILGTGSNSCYFDGKDIKVELPSLGFMLGDEGSGSAMGKRIVKNFFMKKLPPSLEREFRKEYPELNIELLLKKMYQEDMVNAYFAKFNKFVARWKDHPFIQNLIYEEFKNYIEFQLLPYSEVKDAEINFIGSIAYVYGDILKTVTAHYNLNFGIIVQRPIINLVQYHVENIFPTLNTKK</sequence>
<dbReference type="PANTHER" id="PTHR43190">
    <property type="entry name" value="N-ACETYL-D-GLUCOSAMINE KINASE"/>
    <property type="match status" value="1"/>
</dbReference>
<evidence type="ECO:0000313" key="3">
    <source>
        <dbReference type="Proteomes" id="UP000553459"/>
    </source>
</evidence>
<gene>
    <name evidence="2" type="ORF">GNY06_08815</name>
</gene>
<dbReference type="EMBL" id="JAAABJ010000543">
    <property type="protein sequence ID" value="NAW51475.1"/>
    <property type="molecule type" value="Genomic_DNA"/>
</dbReference>
<evidence type="ECO:0000313" key="2">
    <source>
        <dbReference type="EMBL" id="NAW51475.1"/>
    </source>
</evidence>
<comment type="caution">
    <text evidence="2">The sequence shown here is derived from an EMBL/GenBank/DDBJ whole genome shotgun (WGS) entry which is preliminary data.</text>
</comment>
<dbReference type="Gene3D" id="1.10.720.160">
    <property type="match status" value="1"/>
</dbReference>
<dbReference type="RefSeq" id="WP_166519754.1">
    <property type="nucleotide sequence ID" value="NZ_JAAABJ010000543.1"/>
</dbReference>
<protein>
    <submittedName>
        <fullName evidence="2">ATPase</fullName>
    </submittedName>
</protein>
<dbReference type="Gene3D" id="3.30.420.40">
    <property type="match status" value="2"/>
</dbReference>
<dbReference type="Pfam" id="PF01869">
    <property type="entry name" value="BcrAD_BadFG"/>
    <property type="match status" value="1"/>
</dbReference>
<dbReference type="Proteomes" id="UP000553459">
    <property type="component" value="Unassembled WGS sequence"/>
</dbReference>
<proteinExistence type="predicted"/>
<dbReference type="SUPFAM" id="SSF53067">
    <property type="entry name" value="Actin-like ATPase domain"/>
    <property type="match status" value="2"/>
</dbReference>
<dbReference type="CDD" id="cd24079">
    <property type="entry name" value="ASKHA_NBD_PG1100-like"/>
    <property type="match status" value="1"/>
</dbReference>
<reference evidence="2 3" key="1">
    <citation type="submission" date="2019-11" db="EMBL/GenBank/DDBJ databases">
        <title>Characterization of Elizabethkingia argenteiflava sp. nov., isolated from inner surface of Soybean Pods.</title>
        <authorList>
            <person name="Mo S."/>
        </authorList>
    </citation>
    <scope>NUCLEOTIDE SEQUENCE [LARGE SCALE GENOMIC DNA]</scope>
    <source>
        <strain evidence="2 3">YB22</strain>
    </source>
</reference>
<dbReference type="PANTHER" id="PTHR43190:SF3">
    <property type="entry name" value="N-ACETYL-D-GLUCOSAMINE KINASE"/>
    <property type="match status" value="1"/>
</dbReference>
<dbReference type="InterPro" id="IPR043129">
    <property type="entry name" value="ATPase_NBD"/>
</dbReference>
<feature type="domain" description="ATPase BadF/BadG/BcrA/BcrD type" evidence="1">
    <location>
        <begin position="5"/>
        <end position="199"/>
    </location>
</feature>
<evidence type="ECO:0000259" key="1">
    <source>
        <dbReference type="Pfam" id="PF01869"/>
    </source>
</evidence>
<dbReference type="InterPro" id="IPR002731">
    <property type="entry name" value="ATPase_BadF"/>
</dbReference>